<dbReference type="InterPro" id="IPR003439">
    <property type="entry name" value="ABC_transporter-like_ATP-bd"/>
</dbReference>
<dbReference type="CDD" id="cd03259">
    <property type="entry name" value="ABC_Carb_Solutes_like"/>
    <property type="match status" value="1"/>
</dbReference>
<evidence type="ECO:0000256" key="1">
    <source>
        <dbReference type="ARBA" id="ARBA00022448"/>
    </source>
</evidence>
<dbReference type="InterPro" id="IPR003593">
    <property type="entry name" value="AAA+_ATPase"/>
</dbReference>
<dbReference type="RefSeq" id="WP_284152098.1">
    <property type="nucleotide sequence ID" value="NZ_AP025516.1"/>
</dbReference>
<dbReference type="SUPFAM" id="SSF50331">
    <property type="entry name" value="MOP-like"/>
    <property type="match status" value="1"/>
</dbReference>
<evidence type="ECO:0000256" key="5">
    <source>
        <dbReference type="ARBA" id="ARBA00022840"/>
    </source>
</evidence>
<dbReference type="GO" id="GO:0005524">
    <property type="term" value="F:ATP binding"/>
    <property type="evidence" value="ECO:0007669"/>
    <property type="project" value="UniProtKB-KW"/>
</dbReference>
<keyword evidence="8" id="KW-0472">Membrane</keyword>
<gene>
    <name evidence="10" type="ORF">DPPLL_31280</name>
</gene>
<dbReference type="SUPFAM" id="SSF52540">
    <property type="entry name" value="P-loop containing nucleoside triphosphate hydrolases"/>
    <property type="match status" value="1"/>
</dbReference>
<keyword evidence="7" id="KW-0406">Ion transport</keyword>
<evidence type="ECO:0000256" key="2">
    <source>
        <dbReference type="ARBA" id="ARBA00022475"/>
    </source>
</evidence>
<organism evidence="10 11">
    <name type="scientific">Desulfofustis limnaeus</name>
    <dbReference type="NCBI Taxonomy" id="2740163"/>
    <lineage>
        <taxon>Bacteria</taxon>
        <taxon>Pseudomonadati</taxon>
        <taxon>Thermodesulfobacteriota</taxon>
        <taxon>Desulfobulbia</taxon>
        <taxon>Desulfobulbales</taxon>
        <taxon>Desulfocapsaceae</taxon>
        <taxon>Desulfofustis</taxon>
    </lineage>
</organism>
<reference evidence="10 11" key="1">
    <citation type="submission" date="2022-01" db="EMBL/GenBank/DDBJ databases">
        <title>Desulfofustis limnae sp. nov., a novel mesophilic sulfate-reducing bacterium isolated from marsh soil.</title>
        <authorList>
            <person name="Watanabe M."/>
            <person name="Takahashi A."/>
            <person name="Kojima H."/>
            <person name="Fukui M."/>
        </authorList>
    </citation>
    <scope>NUCLEOTIDE SEQUENCE [LARGE SCALE GENOMIC DNA]</scope>
    <source>
        <strain evidence="10 11">PPLL</strain>
    </source>
</reference>
<dbReference type="InterPro" id="IPR017871">
    <property type="entry name" value="ABC_transporter-like_CS"/>
</dbReference>
<accession>A0ABN6M7A9</accession>
<dbReference type="Pfam" id="PF00005">
    <property type="entry name" value="ABC_tran"/>
    <property type="match status" value="1"/>
</dbReference>
<keyword evidence="6" id="KW-0408">Iron</keyword>
<evidence type="ECO:0000256" key="8">
    <source>
        <dbReference type="ARBA" id="ARBA00023136"/>
    </source>
</evidence>
<keyword evidence="1" id="KW-0813">Transport</keyword>
<feature type="domain" description="ABC transporter" evidence="9">
    <location>
        <begin position="4"/>
        <end position="234"/>
    </location>
</feature>
<dbReference type="InterPro" id="IPR050093">
    <property type="entry name" value="ABC_SmlMolc_Importer"/>
</dbReference>
<evidence type="ECO:0000313" key="11">
    <source>
        <dbReference type="Proteomes" id="UP000830055"/>
    </source>
</evidence>
<keyword evidence="11" id="KW-1185">Reference proteome</keyword>
<dbReference type="InterPro" id="IPR027417">
    <property type="entry name" value="P-loop_NTPase"/>
</dbReference>
<evidence type="ECO:0000313" key="10">
    <source>
        <dbReference type="EMBL" id="BDD88763.1"/>
    </source>
</evidence>
<dbReference type="Gene3D" id="3.40.50.300">
    <property type="entry name" value="P-loop containing nucleotide triphosphate hydrolases"/>
    <property type="match status" value="1"/>
</dbReference>
<keyword evidence="3" id="KW-0410">Iron transport</keyword>
<dbReference type="EMBL" id="AP025516">
    <property type="protein sequence ID" value="BDD88763.1"/>
    <property type="molecule type" value="Genomic_DNA"/>
</dbReference>
<dbReference type="SMART" id="SM00382">
    <property type="entry name" value="AAA"/>
    <property type="match status" value="1"/>
</dbReference>
<evidence type="ECO:0000256" key="7">
    <source>
        <dbReference type="ARBA" id="ARBA00023065"/>
    </source>
</evidence>
<dbReference type="PROSITE" id="PS50893">
    <property type="entry name" value="ABC_TRANSPORTER_2"/>
    <property type="match status" value="1"/>
</dbReference>
<keyword evidence="4" id="KW-0547">Nucleotide-binding</keyword>
<proteinExistence type="predicted"/>
<evidence type="ECO:0000256" key="6">
    <source>
        <dbReference type="ARBA" id="ARBA00023004"/>
    </source>
</evidence>
<keyword evidence="2" id="KW-1003">Cell membrane</keyword>
<dbReference type="PANTHER" id="PTHR42781">
    <property type="entry name" value="SPERMIDINE/PUTRESCINE IMPORT ATP-BINDING PROTEIN POTA"/>
    <property type="match status" value="1"/>
</dbReference>
<dbReference type="Proteomes" id="UP000830055">
    <property type="component" value="Chromosome"/>
</dbReference>
<dbReference type="PROSITE" id="PS00211">
    <property type="entry name" value="ABC_TRANSPORTER_1"/>
    <property type="match status" value="1"/>
</dbReference>
<protein>
    <submittedName>
        <fullName evidence="10">Spermidine/putrescine ABC transporter ATP-binding protein</fullName>
    </submittedName>
</protein>
<evidence type="ECO:0000259" key="9">
    <source>
        <dbReference type="PROSITE" id="PS50893"/>
    </source>
</evidence>
<dbReference type="InterPro" id="IPR013611">
    <property type="entry name" value="Transp-assoc_OB_typ2"/>
</dbReference>
<evidence type="ECO:0000256" key="3">
    <source>
        <dbReference type="ARBA" id="ARBA00022496"/>
    </source>
</evidence>
<dbReference type="InterPro" id="IPR015853">
    <property type="entry name" value="ABC_transpr_FbpC"/>
</dbReference>
<evidence type="ECO:0000256" key="4">
    <source>
        <dbReference type="ARBA" id="ARBA00022741"/>
    </source>
</evidence>
<dbReference type="InterPro" id="IPR008995">
    <property type="entry name" value="Mo/tungstate-bd_C_term_dom"/>
</dbReference>
<name>A0ABN6M7A9_9BACT</name>
<sequence>MDRLEVRRLSIGFGDKTVLDGLDLTLHDGELFSLLGPSGAGKSTILKAVAGLLQPMAGSVLINGKPVDHLPPERRDVVLIFQKPLLFPFLSVRQNIAFGLRMIGLHRAEQRSRIDRMIELTGLRGLERRRIHQLSGGQQQRVALARGLVLEPSILLLDEPFSSLDAELREQMRDLIRTIQRRTGTTMLFVTHDQQEAFALSDRIGLLLDGKLRQTGAPAELFYRPADLAVARFFGCQNMVHGRISGGWFYGAPISFPTVLPDSQGAVALIRPEDIVVRPAAAGAGIVGRVSAVRFEGAVSRITVETALGVFTVLSIRPGCETGMRVELSFAVERMHVFLPEDRNHG</sequence>
<dbReference type="PANTHER" id="PTHR42781:SF4">
    <property type="entry name" value="SPERMIDINE_PUTRESCINE IMPORT ATP-BINDING PROTEIN POTA"/>
    <property type="match status" value="1"/>
</dbReference>
<keyword evidence="5 10" id="KW-0067">ATP-binding</keyword>
<dbReference type="Pfam" id="PF08402">
    <property type="entry name" value="TOBE_2"/>
    <property type="match status" value="1"/>
</dbReference>